<reference evidence="1 2" key="1">
    <citation type="submission" date="2016-10" db="EMBL/GenBank/DDBJ databases">
        <title>Draft Genome sequence of Alkanindiges sp. strain H1.</title>
        <authorList>
            <person name="Subhash Y."/>
            <person name="Lee S."/>
        </authorList>
    </citation>
    <scope>NUCLEOTIDE SEQUENCE [LARGE SCALE GENOMIC DNA]</scope>
    <source>
        <strain evidence="1 2">H1</strain>
    </source>
</reference>
<comment type="caution">
    <text evidence="1">The sequence shown here is derived from an EMBL/GenBank/DDBJ whole genome shotgun (WGS) entry which is preliminary data.</text>
</comment>
<sequence length="90" mass="10214">MTNRLSPQHRREAIIGIDPLLNAYFMTLVENGEEVGDPLLFSFHGEDDSPSAQAQVKRIEYFKELWLHETRSVDDMARLYGSAPPAESHA</sequence>
<name>A0A1S8D044_9GAMM</name>
<evidence type="ECO:0000313" key="1">
    <source>
        <dbReference type="EMBL" id="ONG42281.1"/>
    </source>
</evidence>
<gene>
    <name evidence="1" type="ORF">BKE30_00270</name>
</gene>
<proteinExistence type="predicted"/>
<keyword evidence="2" id="KW-1185">Reference proteome</keyword>
<organism evidence="1 2">
    <name type="scientific">Alkanindiges hydrocarboniclasticus</name>
    <dbReference type="NCBI Taxonomy" id="1907941"/>
    <lineage>
        <taxon>Bacteria</taxon>
        <taxon>Pseudomonadati</taxon>
        <taxon>Pseudomonadota</taxon>
        <taxon>Gammaproteobacteria</taxon>
        <taxon>Moraxellales</taxon>
        <taxon>Moraxellaceae</taxon>
        <taxon>Alkanindiges</taxon>
    </lineage>
</organism>
<protein>
    <submittedName>
        <fullName evidence="1">Uncharacterized protein</fullName>
    </submittedName>
</protein>
<evidence type="ECO:0000313" key="2">
    <source>
        <dbReference type="Proteomes" id="UP000192132"/>
    </source>
</evidence>
<accession>A0A1S8D044</accession>
<dbReference type="EMBL" id="MLCN01000001">
    <property type="protein sequence ID" value="ONG42281.1"/>
    <property type="molecule type" value="Genomic_DNA"/>
</dbReference>
<dbReference type="Proteomes" id="UP000192132">
    <property type="component" value="Unassembled WGS sequence"/>
</dbReference>
<dbReference type="AlphaFoldDB" id="A0A1S8D044"/>